<evidence type="ECO:0000256" key="1">
    <source>
        <dbReference type="SAM" id="Coils"/>
    </source>
</evidence>
<proteinExistence type="predicted"/>
<feature type="coiled-coil region" evidence="1">
    <location>
        <begin position="20"/>
        <end position="70"/>
    </location>
</feature>
<comment type="caution">
    <text evidence="2">The sequence shown here is derived from an EMBL/GenBank/DDBJ whole genome shotgun (WGS) entry which is preliminary data.</text>
</comment>
<protein>
    <submittedName>
        <fullName evidence="2">Uncharacterized protein</fullName>
    </submittedName>
</protein>
<evidence type="ECO:0000313" key="3">
    <source>
        <dbReference type="Proteomes" id="UP000461880"/>
    </source>
</evidence>
<reference evidence="2 3" key="1">
    <citation type="submission" date="2019-08" db="EMBL/GenBank/DDBJ databases">
        <title>In-depth cultivation of the pig gut microbiome towards novel bacterial diversity and tailored functional studies.</title>
        <authorList>
            <person name="Wylensek D."/>
            <person name="Hitch T.C.A."/>
            <person name="Clavel T."/>
        </authorList>
    </citation>
    <scope>NUCLEOTIDE SEQUENCE [LARGE SCALE GENOMIC DNA]</scope>
    <source>
        <strain evidence="2 3">Oil+RF-744-GAM-WT-6</strain>
    </source>
</reference>
<accession>A0A7X2TFL8</accession>
<keyword evidence="1" id="KW-0175">Coiled coil</keyword>
<gene>
    <name evidence="2" type="ORF">FYJ51_03100</name>
</gene>
<dbReference type="AlphaFoldDB" id="A0A7X2TFL8"/>
<sequence>MEIEAIQDLISDDEETRKRIADLHEKRFRMKQEIEAEKKRLTEESRAAVNAQVEATRKELDEKIRKDEEASKAYFDRESEKLRSSFAGNKERWRKELVERILSGEGE</sequence>
<evidence type="ECO:0000313" key="2">
    <source>
        <dbReference type="EMBL" id="MSS57888.1"/>
    </source>
</evidence>
<dbReference type="RefSeq" id="WP_105304551.1">
    <property type="nucleotide sequence ID" value="NZ_VUMN01000004.1"/>
</dbReference>
<dbReference type="EMBL" id="VUMN01000004">
    <property type="protein sequence ID" value="MSS57888.1"/>
    <property type="molecule type" value="Genomic_DNA"/>
</dbReference>
<organism evidence="2 3">
    <name type="scientific">Stecheria intestinalis</name>
    <dbReference type="NCBI Taxonomy" id="2606630"/>
    <lineage>
        <taxon>Bacteria</taxon>
        <taxon>Bacillati</taxon>
        <taxon>Bacillota</taxon>
        <taxon>Erysipelotrichia</taxon>
        <taxon>Erysipelotrichales</taxon>
        <taxon>Erysipelotrichaceae</taxon>
        <taxon>Stecheria</taxon>
    </lineage>
</organism>
<name>A0A7X2TFL8_9FIRM</name>
<dbReference type="Proteomes" id="UP000461880">
    <property type="component" value="Unassembled WGS sequence"/>
</dbReference>
<keyword evidence="3" id="KW-1185">Reference proteome</keyword>